<reference evidence="3 4" key="1">
    <citation type="submission" date="2018-11" db="EMBL/GenBank/DDBJ databases">
        <authorList>
            <consortium name="Pathogen Informatics"/>
        </authorList>
    </citation>
    <scope>NUCLEOTIDE SEQUENCE [LARGE SCALE GENOMIC DNA]</scope>
    <source>
        <strain>Denwood</strain>
        <strain evidence="4">Zambia</strain>
    </source>
</reference>
<accession>A0A183PSS6</accession>
<keyword evidence="1 2" id="KW-0645">Protease</keyword>
<evidence type="ECO:0000313" key="4">
    <source>
        <dbReference type="Proteomes" id="UP000269396"/>
    </source>
</evidence>
<dbReference type="PANTHER" id="PTHR10127">
    <property type="entry name" value="DISCOIDIN, CUB, EGF, LAMININ , AND ZINC METALLOPROTEASE DOMAIN CONTAINING"/>
    <property type="match status" value="1"/>
</dbReference>
<dbReference type="PROSITE" id="PS51864">
    <property type="entry name" value="ASTACIN"/>
    <property type="match status" value="1"/>
</dbReference>
<keyword evidence="4" id="KW-1185">Reference proteome</keyword>
<sequence length="101" mass="12190">MMRNRNQVLRLGPTCRTVGQILHELLHALGVMHEIMRPDRDQYVILHEENIDKSYLEEFKKIKEHQSILTDRKFDFQSISLYDPFVSEIKFYFYPFNVISQ</sequence>
<dbReference type="Gene3D" id="3.40.390.10">
    <property type="entry name" value="Collagenase (Catalytic Domain)"/>
    <property type="match status" value="1"/>
</dbReference>
<dbReference type="PANTHER" id="PTHR10127:SF850">
    <property type="entry name" value="METALLOENDOPEPTIDASE"/>
    <property type="match status" value="1"/>
</dbReference>
<dbReference type="STRING" id="31246.A0A183PSS6"/>
<evidence type="ECO:0000313" key="3">
    <source>
        <dbReference type="EMBL" id="VDP74140.1"/>
    </source>
</evidence>
<keyword evidence="1 2" id="KW-0378">Hydrolase</keyword>
<dbReference type="InterPro" id="IPR001506">
    <property type="entry name" value="Peptidase_M12A"/>
</dbReference>
<keyword evidence="1 2" id="KW-0862">Zinc</keyword>
<dbReference type="PRINTS" id="PR00480">
    <property type="entry name" value="ASTACIN"/>
</dbReference>
<comment type="caution">
    <text evidence="1">Lacks conserved residue(s) required for the propagation of feature annotation.</text>
</comment>
<dbReference type="GO" id="GO:0008270">
    <property type="term" value="F:zinc ion binding"/>
    <property type="evidence" value="ECO:0007669"/>
    <property type="project" value="UniProtKB-UniRule"/>
</dbReference>
<name>A0A183PSS6_9TREM</name>
<feature type="binding site" evidence="1">
    <location>
        <position position="27"/>
    </location>
    <ligand>
        <name>Zn(2+)</name>
        <dbReference type="ChEBI" id="CHEBI:29105"/>
        <note>catalytic</note>
    </ligand>
</feature>
<comment type="cofactor">
    <cofactor evidence="1 2">
        <name>Zn(2+)</name>
        <dbReference type="ChEBI" id="CHEBI:29105"/>
    </cofactor>
    <text evidence="1 2">Binds 1 zinc ion per subunit.</text>
</comment>
<gene>
    <name evidence="3" type="ORF">SMTD_LOCUS17411</name>
</gene>
<proteinExistence type="predicted"/>
<dbReference type="AlphaFoldDB" id="A0A183PSS6"/>
<evidence type="ECO:0000256" key="1">
    <source>
        <dbReference type="PROSITE-ProRule" id="PRU01211"/>
    </source>
</evidence>
<protein>
    <recommendedName>
        <fullName evidence="2">Metalloendopeptidase</fullName>
        <ecNumber evidence="2">3.4.24.-</ecNumber>
    </recommendedName>
</protein>
<dbReference type="Proteomes" id="UP000269396">
    <property type="component" value="Unassembled WGS sequence"/>
</dbReference>
<organism evidence="3 4">
    <name type="scientific">Schistosoma mattheei</name>
    <dbReference type="NCBI Taxonomy" id="31246"/>
    <lineage>
        <taxon>Eukaryota</taxon>
        <taxon>Metazoa</taxon>
        <taxon>Spiralia</taxon>
        <taxon>Lophotrochozoa</taxon>
        <taxon>Platyhelminthes</taxon>
        <taxon>Trematoda</taxon>
        <taxon>Digenea</taxon>
        <taxon>Strigeidida</taxon>
        <taxon>Schistosomatoidea</taxon>
        <taxon>Schistosomatidae</taxon>
        <taxon>Schistosoma</taxon>
    </lineage>
</organism>
<evidence type="ECO:0000256" key="2">
    <source>
        <dbReference type="RuleBase" id="RU361183"/>
    </source>
</evidence>
<keyword evidence="1 2" id="KW-0482">Metalloprotease</keyword>
<feature type="binding site" evidence="1">
    <location>
        <position position="33"/>
    </location>
    <ligand>
        <name>Zn(2+)</name>
        <dbReference type="ChEBI" id="CHEBI:29105"/>
        <note>catalytic</note>
    </ligand>
</feature>
<dbReference type="EMBL" id="UZAL01038681">
    <property type="protein sequence ID" value="VDP74140.1"/>
    <property type="molecule type" value="Genomic_DNA"/>
</dbReference>
<dbReference type="EC" id="3.4.24.-" evidence="2"/>
<dbReference type="Pfam" id="PF01400">
    <property type="entry name" value="Astacin"/>
    <property type="match status" value="1"/>
</dbReference>
<dbReference type="GO" id="GO:0006508">
    <property type="term" value="P:proteolysis"/>
    <property type="evidence" value="ECO:0007669"/>
    <property type="project" value="UniProtKB-KW"/>
</dbReference>
<dbReference type="InterPro" id="IPR024079">
    <property type="entry name" value="MetalloPept_cat_dom_sf"/>
</dbReference>
<dbReference type="GO" id="GO:0004222">
    <property type="term" value="F:metalloendopeptidase activity"/>
    <property type="evidence" value="ECO:0007669"/>
    <property type="project" value="UniProtKB-UniRule"/>
</dbReference>
<feature type="binding site" evidence="1">
    <location>
        <position position="23"/>
    </location>
    <ligand>
        <name>Zn(2+)</name>
        <dbReference type="ChEBI" id="CHEBI:29105"/>
        <note>catalytic</note>
    </ligand>
</feature>
<feature type="active site" evidence="1">
    <location>
        <position position="24"/>
    </location>
</feature>
<dbReference type="SUPFAM" id="SSF55486">
    <property type="entry name" value="Metalloproteases ('zincins'), catalytic domain"/>
    <property type="match status" value="1"/>
</dbReference>
<keyword evidence="1 2" id="KW-0479">Metal-binding</keyword>